<feature type="region of interest" description="Disordered" evidence="1">
    <location>
        <begin position="1"/>
        <end position="22"/>
    </location>
</feature>
<dbReference type="InterPro" id="IPR009057">
    <property type="entry name" value="Homeodomain-like_sf"/>
</dbReference>
<dbReference type="PROSITE" id="PS51071">
    <property type="entry name" value="HTH_RPIR"/>
    <property type="match status" value="1"/>
</dbReference>
<dbReference type="PANTHER" id="PTHR30514:SF18">
    <property type="entry name" value="RPIR-FAMILY TRANSCRIPTIONAL REGULATOR"/>
    <property type="match status" value="1"/>
</dbReference>
<evidence type="ECO:0000259" key="2">
    <source>
        <dbReference type="PROSITE" id="PS51071"/>
    </source>
</evidence>
<dbReference type="SUPFAM" id="SSF53697">
    <property type="entry name" value="SIS domain"/>
    <property type="match status" value="1"/>
</dbReference>
<organism evidence="3 4">
    <name type="scientific">Rhizobium leguminosarum</name>
    <dbReference type="NCBI Taxonomy" id="384"/>
    <lineage>
        <taxon>Bacteria</taxon>
        <taxon>Pseudomonadati</taxon>
        <taxon>Pseudomonadota</taxon>
        <taxon>Alphaproteobacteria</taxon>
        <taxon>Hyphomicrobiales</taxon>
        <taxon>Rhizobiaceae</taxon>
        <taxon>Rhizobium/Agrobacterium group</taxon>
        <taxon>Rhizobium</taxon>
    </lineage>
</organism>
<name>A0A1L3ZFL1_RHILE</name>
<dbReference type="InterPro" id="IPR046348">
    <property type="entry name" value="SIS_dom_sf"/>
</dbReference>
<feature type="domain" description="HTH rpiR-type" evidence="2">
    <location>
        <begin position="24"/>
        <end position="100"/>
    </location>
</feature>
<dbReference type="Gene3D" id="3.40.50.10490">
    <property type="entry name" value="Glucose-6-phosphate isomerase like protein, domain 1"/>
    <property type="match status" value="1"/>
</dbReference>
<protein>
    <submittedName>
        <fullName evidence="3">Transcriptional regulator</fullName>
    </submittedName>
</protein>
<dbReference type="InterPro" id="IPR047640">
    <property type="entry name" value="RpiR-like"/>
</dbReference>
<dbReference type="GO" id="GO:0003677">
    <property type="term" value="F:DNA binding"/>
    <property type="evidence" value="ECO:0007669"/>
    <property type="project" value="InterPro"/>
</dbReference>
<evidence type="ECO:0000256" key="1">
    <source>
        <dbReference type="SAM" id="MobiDB-lite"/>
    </source>
</evidence>
<proteinExistence type="predicted"/>
<evidence type="ECO:0000313" key="4">
    <source>
        <dbReference type="Proteomes" id="UP000183050"/>
    </source>
</evidence>
<accession>A0A1L3ZFL1</accession>
<sequence length="306" mass="33856">MQRQGVATAHPRNASEEDGEADVEDFVQKLRQYAKTGTPAERRIAKYFTEHLNDLPFETAASVADRLDLSPMTVGRFLRSLGYQGLDSVKVEIRETVTTSPAQLQSAMSELHADAAAGKPLAVLVAEQIQALHHIYHLTAQPHWSEAVGLISTAREVSIATHARLASLANHFCQRLTQARDGVRTLDAADNRFAELFARLAVDDALLVIIDCRRFAKARLLARTARRYGYKVVLISPQQADWMADQSNVMLSLPPARAPDLDNLPPLIALLDCLSESVILQVGEEAALRRRRMMEFATVLGEMANH</sequence>
<dbReference type="PANTHER" id="PTHR30514">
    <property type="entry name" value="GLUCOKINASE"/>
    <property type="match status" value="1"/>
</dbReference>
<dbReference type="AlphaFoldDB" id="A0A1L3ZFL1"/>
<dbReference type="InterPro" id="IPR036388">
    <property type="entry name" value="WH-like_DNA-bd_sf"/>
</dbReference>
<dbReference type="SUPFAM" id="SSF46689">
    <property type="entry name" value="Homeodomain-like"/>
    <property type="match status" value="1"/>
</dbReference>
<dbReference type="GO" id="GO:0003700">
    <property type="term" value="F:DNA-binding transcription factor activity"/>
    <property type="evidence" value="ECO:0007669"/>
    <property type="project" value="InterPro"/>
</dbReference>
<dbReference type="EMBL" id="CP018228">
    <property type="protein sequence ID" value="API54361.1"/>
    <property type="molecule type" value="Genomic_DNA"/>
</dbReference>
<dbReference type="Pfam" id="PF01418">
    <property type="entry name" value="HTH_6"/>
    <property type="match status" value="1"/>
</dbReference>
<dbReference type="GO" id="GO:0097367">
    <property type="term" value="F:carbohydrate derivative binding"/>
    <property type="evidence" value="ECO:0007669"/>
    <property type="project" value="InterPro"/>
</dbReference>
<dbReference type="Proteomes" id="UP000183050">
    <property type="component" value="Chromosome"/>
</dbReference>
<dbReference type="Gene3D" id="1.10.10.10">
    <property type="entry name" value="Winged helix-like DNA-binding domain superfamily/Winged helix DNA-binding domain"/>
    <property type="match status" value="1"/>
</dbReference>
<gene>
    <name evidence="3" type="ORF">BMW22_24560</name>
</gene>
<evidence type="ECO:0000313" key="3">
    <source>
        <dbReference type="EMBL" id="API54361.1"/>
    </source>
</evidence>
<reference evidence="3 4" key="1">
    <citation type="submission" date="2016-11" db="EMBL/GenBank/DDBJ databases">
        <title>Rhizobium leguminosarum bv. viciae strain Vaf12 isolated from Vavilovia formosa root nodules from Russia, Dagestan.</title>
        <authorList>
            <person name="Kimeklis A."/>
        </authorList>
    </citation>
    <scope>NUCLEOTIDE SEQUENCE [LARGE SCALE GENOMIC DNA]</scope>
    <source>
        <strain evidence="3 4">Vaf-108</strain>
    </source>
</reference>
<dbReference type="InterPro" id="IPR000281">
    <property type="entry name" value="HTH_RpiR"/>
</dbReference>
<dbReference type="GO" id="GO:1901135">
    <property type="term" value="P:carbohydrate derivative metabolic process"/>
    <property type="evidence" value="ECO:0007669"/>
    <property type="project" value="InterPro"/>
</dbReference>